<organism evidence="2 3">
    <name type="scientific">Selenobaculum gibii</name>
    <dbReference type="NCBI Taxonomy" id="3054208"/>
    <lineage>
        <taxon>Bacteria</taxon>
        <taxon>Bacillati</taxon>
        <taxon>Bacillota</taxon>
        <taxon>Negativicutes</taxon>
        <taxon>Selenomonadales</taxon>
        <taxon>Selenomonadaceae</taxon>
        <taxon>Selenobaculum</taxon>
    </lineage>
</organism>
<dbReference type="AlphaFoldDB" id="A0A9Y2EV82"/>
<evidence type="ECO:0000313" key="3">
    <source>
        <dbReference type="Proteomes" id="UP001243623"/>
    </source>
</evidence>
<name>A0A9Y2EV82_9FIRM</name>
<reference evidence="2" key="1">
    <citation type="submission" date="2023-03" db="EMBL/GenBank/DDBJ databases">
        <title>Selenobaculum gbiensis gen. nov. sp. nov., a new bacterium isolated from the gut microbiota of IBD patient.</title>
        <authorList>
            <person name="Yeo S."/>
            <person name="Park H."/>
            <person name="Huh C.S."/>
        </authorList>
    </citation>
    <scope>NUCLEOTIDE SEQUENCE</scope>
    <source>
        <strain evidence="2">ICN-92133</strain>
    </source>
</reference>
<protein>
    <submittedName>
        <fullName evidence="2">PH domain-containing protein</fullName>
    </submittedName>
</protein>
<dbReference type="EMBL" id="CP120678">
    <property type="protein sequence ID" value="WIW70654.1"/>
    <property type="molecule type" value="Genomic_DNA"/>
</dbReference>
<evidence type="ECO:0000259" key="1">
    <source>
        <dbReference type="Pfam" id="PF14470"/>
    </source>
</evidence>
<dbReference type="Proteomes" id="UP001243623">
    <property type="component" value="Chromosome"/>
</dbReference>
<feature type="domain" description="YokE-like PH" evidence="1">
    <location>
        <begin position="38"/>
        <end position="126"/>
    </location>
</feature>
<accession>A0A9Y2EV82</accession>
<dbReference type="InterPro" id="IPR039519">
    <property type="entry name" value="YokE-like_PH"/>
</dbReference>
<dbReference type="KEGG" id="sgbi:P3F81_12320"/>
<dbReference type="RefSeq" id="WP_147669524.1">
    <property type="nucleotide sequence ID" value="NZ_CP120678.1"/>
</dbReference>
<proteinExistence type="predicted"/>
<gene>
    <name evidence="2" type="ORF">P3F81_12320</name>
</gene>
<keyword evidence="3" id="KW-1185">Reference proteome</keyword>
<sequence>MLKEMIKYQLEELNYSDIEINKILKYGGLPKAEKILFEKEKILFLDFATYTKDPLAVCLFSDDMLIVTDKRIIILLKRLLGTLVHEFPIKNIQSINYAGNHDNVIHISTLKDTYTIVVKKEKINEVKHILYEMQ</sequence>
<dbReference type="Pfam" id="PF14470">
    <property type="entry name" value="bPH_3"/>
    <property type="match status" value="1"/>
</dbReference>
<evidence type="ECO:0000313" key="2">
    <source>
        <dbReference type="EMBL" id="WIW70654.1"/>
    </source>
</evidence>